<dbReference type="EMBL" id="BAAAZO010000011">
    <property type="protein sequence ID" value="GAA3631257.1"/>
    <property type="molecule type" value="Genomic_DNA"/>
</dbReference>
<gene>
    <name evidence="2" type="ORF">GCM10022223_56610</name>
</gene>
<keyword evidence="1" id="KW-0472">Membrane</keyword>
<feature type="transmembrane region" description="Helical" evidence="1">
    <location>
        <begin position="49"/>
        <end position="70"/>
    </location>
</feature>
<evidence type="ECO:0000313" key="3">
    <source>
        <dbReference type="Proteomes" id="UP001501074"/>
    </source>
</evidence>
<organism evidence="2 3">
    <name type="scientific">Kineosporia mesophila</name>
    <dbReference type="NCBI Taxonomy" id="566012"/>
    <lineage>
        <taxon>Bacteria</taxon>
        <taxon>Bacillati</taxon>
        <taxon>Actinomycetota</taxon>
        <taxon>Actinomycetes</taxon>
        <taxon>Kineosporiales</taxon>
        <taxon>Kineosporiaceae</taxon>
        <taxon>Kineosporia</taxon>
    </lineage>
</organism>
<dbReference type="Pfam" id="PF11755">
    <property type="entry name" value="DUF3311"/>
    <property type="match status" value="1"/>
</dbReference>
<dbReference type="RefSeq" id="WP_231488566.1">
    <property type="nucleotide sequence ID" value="NZ_BAAAZO010000011.1"/>
</dbReference>
<proteinExistence type="predicted"/>
<dbReference type="Proteomes" id="UP001501074">
    <property type="component" value="Unassembled WGS sequence"/>
</dbReference>
<protein>
    <recommendedName>
        <fullName evidence="4">DUF3311 domain-containing protein</fullName>
    </recommendedName>
</protein>
<sequence>MSSSEPPEEPHRGHSDASHWNWFLLIPIVIPLSTPLFNHDGPRLFDFPLFYWLQLAFVLLGVGCTALVYTKTKRRD</sequence>
<dbReference type="InterPro" id="IPR021741">
    <property type="entry name" value="DUF3311"/>
</dbReference>
<keyword evidence="3" id="KW-1185">Reference proteome</keyword>
<feature type="transmembrane region" description="Helical" evidence="1">
    <location>
        <begin position="20"/>
        <end position="37"/>
    </location>
</feature>
<keyword evidence="1" id="KW-0812">Transmembrane</keyword>
<evidence type="ECO:0000313" key="2">
    <source>
        <dbReference type="EMBL" id="GAA3631257.1"/>
    </source>
</evidence>
<name>A0ABP7AFE3_9ACTN</name>
<evidence type="ECO:0000256" key="1">
    <source>
        <dbReference type="SAM" id="Phobius"/>
    </source>
</evidence>
<comment type="caution">
    <text evidence="2">The sequence shown here is derived from an EMBL/GenBank/DDBJ whole genome shotgun (WGS) entry which is preliminary data.</text>
</comment>
<evidence type="ECO:0008006" key="4">
    <source>
        <dbReference type="Google" id="ProtNLM"/>
    </source>
</evidence>
<reference evidence="3" key="1">
    <citation type="journal article" date="2019" name="Int. J. Syst. Evol. Microbiol.">
        <title>The Global Catalogue of Microorganisms (GCM) 10K type strain sequencing project: providing services to taxonomists for standard genome sequencing and annotation.</title>
        <authorList>
            <consortium name="The Broad Institute Genomics Platform"/>
            <consortium name="The Broad Institute Genome Sequencing Center for Infectious Disease"/>
            <person name="Wu L."/>
            <person name="Ma J."/>
        </authorList>
    </citation>
    <scope>NUCLEOTIDE SEQUENCE [LARGE SCALE GENOMIC DNA]</scope>
    <source>
        <strain evidence="3">JCM 16902</strain>
    </source>
</reference>
<accession>A0ABP7AFE3</accession>
<keyword evidence="1" id="KW-1133">Transmembrane helix</keyword>